<dbReference type="GO" id="GO:0005634">
    <property type="term" value="C:nucleus"/>
    <property type="evidence" value="ECO:0007669"/>
    <property type="project" value="TreeGrafter"/>
</dbReference>
<keyword evidence="2" id="KW-0812">Transmembrane</keyword>
<dbReference type="GO" id="GO:0005741">
    <property type="term" value="C:mitochondrial outer membrane"/>
    <property type="evidence" value="ECO:0007669"/>
    <property type="project" value="TreeGrafter"/>
</dbReference>
<organism evidence="3 4">
    <name type="scientific">Mixia osmundae (strain CBS 9802 / IAM 14324 / JCM 22182 / KY 12970)</name>
    <dbReference type="NCBI Taxonomy" id="764103"/>
    <lineage>
        <taxon>Eukaryota</taxon>
        <taxon>Fungi</taxon>
        <taxon>Dikarya</taxon>
        <taxon>Basidiomycota</taxon>
        <taxon>Pucciniomycotina</taxon>
        <taxon>Mixiomycetes</taxon>
        <taxon>Mixiales</taxon>
        <taxon>Mixiaceae</taxon>
        <taxon>Mixia</taxon>
    </lineage>
</organism>
<dbReference type="GO" id="GO:0005829">
    <property type="term" value="C:cytosol"/>
    <property type="evidence" value="ECO:0007669"/>
    <property type="project" value="TreeGrafter"/>
</dbReference>
<feature type="compositionally biased region" description="Basic residues" evidence="1">
    <location>
        <begin position="319"/>
        <end position="328"/>
    </location>
</feature>
<accession>G7E496</accession>
<dbReference type="SUPFAM" id="SSF48452">
    <property type="entry name" value="TPR-like"/>
    <property type="match status" value="1"/>
</dbReference>
<evidence type="ECO:0000256" key="2">
    <source>
        <dbReference type="SAM" id="Phobius"/>
    </source>
</evidence>
<comment type="caution">
    <text evidence="3">The sequence shown here is derived from an EMBL/GenBank/DDBJ whole genome shotgun (WGS) entry which is preliminary data.</text>
</comment>
<dbReference type="HOGENOM" id="CLU_010086_2_2_1"/>
<dbReference type="eggNOG" id="KOG3783">
    <property type="taxonomic scope" value="Eukaryota"/>
</dbReference>
<evidence type="ECO:0000313" key="3">
    <source>
        <dbReference type="EMBL" id="GAA97656.1"/>
    </source>
</evidence>
<feature type="compositionally biased region" description="Acidic residues" evidence="1">
    <location>
        <begin position="287"/>
        <end position="297"/>
    </location>
</feature>
<gene>
    <name evidence="3" type="primary">Mo04334</name>
    <name evidence="3" type="ORF">E5Q_04334</name>
</gene>
<dbReference type="Gene3D" id="1.25.40.10">
    <property type="entry name" value="Tetratricopeptide repeat domain"/>
    <property type="match status" value="1"/>
</dbReference>
<feature type="compositionally biased region" description="Low complexity" evidence="1">
    <location>
        <begin position="97"/>
        <end position="107"/>
    </location>
</feature>
<reference evidence="3 4" key="1">
    <citation type="journal article" date="2011" name="J. Gen. Appl. Microbiol.">
        <title>Draft genome sequencing of the enigmatic basidiomycete Mixia osmundae.</title>
        <authorList>
            <person name="Nishida H."/>
            <person name="Nagatsuka Y."/>
            <person name="Sugiyama J."/>
        </authorList>
    </citation>
    <scope>NUCLEOTIDE SEQUENCE [LARGE SCALE GENOMIC DNA]</scope>
    <source>
        <strain evidence="4">CBS 9802 / IAM 14324 / JCM 22182 / KY 12970</strain>
    </source>
</reference>
<dbReference type="InterPro" id="IPR019412">
    <property type="entry name" value="IML2/TPR_39"/>
</dbReference>
<reference evidence="3 4" key="2">
    <citation type="journal article" date="2012" name="Open Biol.">
        <title>Characteristics of nucleosomes and linker DNA regions on the genome of the basidiomycete Mixia osmundae revealed by mono- and dinucleosome mapping.</title>
        <authorList>
            <person name="Nishida H."/>
            <person name="Kondo S."/>
            <person name="Matsumoto T."/>
            <person name="Suzuki Y."/>
            <person name="Yoshikawa H."/>
            <person name="Taylor T.D."/>
            <person name="Sugiyama J."/>
        </authorList>
    </citation>
    <scope>NUCLEOTIDE SEQUENCE [LARGE SCALE GENOMIC DNA]</scope>
    <source>
        <strain evidence="4">CBS 9802 / IAM 14324 / JCM 22182 / KY 12970</strain>
    </source>
</reference>
<dbReference type="EMBL" id="BABT02000129">
    <property type="protein sequence ID" value="GAA97656.1"/>
    <property type="molecule type" value="Genomic_DNA"/>
</dbReference>
<proteinExistence type="predicted"/>
<protein>
    <submittedName>
        <fullName evidence="3">Uncharacterized protein</fullName>
    </submittedName>
</protein>
<keyword evidence="2" id="KW-0472">Membrane</keyword>
<keyword evidence="4" id="KW-1185">Reference proteome</keyword>
<dbReference type="InParanoid" id="G7E496"/>
<dbReference type="Pfam" id="PF10300">
    <property type="entry name" value="Iml2-TPR_39"/>
    <property type="match status" value="1"/>
</dbReference>
<dbReference type="Proteomes" id="UP000009131">
    <property type="component" value="Unassembled WGS sequence"/>
</dbReference>
<evidence type="ECO:0000313" key="4">
    <source>
        <dbReference type="Proteomes" id="UP000009131"/>
    </source>
</evidence>
<feature type="compositionally biased region" description="Acidic residues" evidence="1">
    <location>
        <begin position="159"/>
        <end position="194"/>
    </location>
</feature>
<feature type="region of interest" description="Disordered" evidence="1">
    <location>
        <begin position="54"/>
        <end position="237"/>
    </location>
</feature>
<dbReference type="InterPro" id="IPR011990">
    <property type="entry name" value="TPR-like_helical_dom_sf"/>
</dbReference>
<feature type="compositionally biased region" description="Basic and acidic residues" evidence="1">
    <location>
        <begin position="388"/>
        <end position="397"/>
    </location>
</feature>
<feature type="compositionally biased region" description="Low complexity" evidence="1">
    <location>
        <begin position="374"/>
        <end position="385"/>
    </location>
</feature>
<dbReference type="OrthoDB" id="43460at2759"/>
<feature type="compositionally biased region" description="Low complexity" evidence="1">
    <location>
        <begin position="114"/>
        <end position="126"/>
    </location>
</feature>
<dbReference type="AlphaFoldDB" id="G7E496"/>
<name>G7E496_MIXOS</name>
<dbReference type="PANTHER" id="PTHR31859">
    <property type="entry name" value="TETRATRICOPEPTIDE REPEAT PROTEIN 39 FAMILY MEMBER"/>
    <property type="match status" value="1"/>
</dbReference>
<dbReference type="PANTHER" id="PTHR31859:SF1">
    <property type="entry name" value="TETRATRICOPEPTIDE REPEAT PROTEIN 39C"/>
    <property type="match status" value="1"/>
</dbReference>
<feature type="compositionally biased region" description="Low complexity" evidence="1">
    <location>
        <begin position="202"/>
        <end position="214"/>
    </location>
</feature>
<keyword evidence="2" id="KW-1133">Transmembrane helix</keyword>
<feature type="transmembrane region" description="Helical" evidence="2">
    <location>
        <begin position="655"/>
        <end position="678"/>
    </location>
</feature>
<feature type="compositionally biased region" description="Basic and acidic residues" evidence="1">
    <location>
        <begin position="420"/>
        <end position="432"/>
    </location>
</feature>
<evidence type="ECO:0000256" key="1">
    <source>
        <dbReference type="SAM" id="MobiDB-lite"/>
    </source>
</evidence>
<feature type="region of interest" description="Disordered" evidence="1">
    <location>
        <begin position="253"/>
        <end position="450"/>
    </location>
</feature>
<feature type="transmembrane region" description="Helical" evidence="2">
    <location>
        <begin position="714"/>
        <end position="731"/>
    </location>
</feature>
<sequence length="1080" mass="118873">MPHVSLEDDLEGSTSPKLAAFRKALRAPRELPSGHCVVFISLRRFDHQEIRQRETLRHHSDKQSTPPLGQRLPARAHCQSPTMSGKIKAILNKRRSSSQSSASSTTSNGDRSDSATSVSSGVSNKSVKAKDLNLPQSGAPNSRFVLPPDAGNYRSNGAETDETSESEEDEDEEGSEQSEEDEQDEEEPSSEEEQQSTPKAVAAPTPASDASSSEPESEEEEAKPATNGSSGKRNGVVAAGAGLAGGAAAAVGLRNKSNGNAPKAVSPPTSESEEEPAPKAIAREPEPESEPEEEPEPEPIKKSKTRKSSVAAVTSKSRSSGRSKRTSSRAKDSSSESEVSEPEEEVVKPAKKSSRSRSSRDKPKSSSRSKRGEAALAGVAAGAVATEKSSHDREGRDKSKKRSSAAKDKGPSVRKSKSARHAEAHSDDEIPRHVAPKVLTPEEHGVHRQKLGKPYNKLTMEDVKLDEEGMRKDIDDVWISMHLFMNSRMKEAEAICLTASDHRMYFSVGYSLIQCIKSLMTFEPDDLANAVSRCKETIIIADKLRKTGRGVTEGFAKLVTGSSTTKSLKLMTVIERHAELVWAESVLLKAVLGIIYSGDFMAFLKEALNMRSAYSVYRTLAEYIEQCDAAQPGRGAEDPALDQDFRSGVYLGNGLISLVLSLLPSTVLAIMEVFGFTGDRAYALKMLMRGGKWSADPKNRKPGMTHKNEGIRRQICDMALLLYHLVISTYLPVGMVDIDLADKVLHYNLKRYPNGVFFLFFSGRLYSAQTMGEKALRQYSLAIASQDEYVQIEHICHWDRGLTYLSLGKYAKAYTCFDILGKDSNWSKSVYAYAKAISLYEADPVKHRDDIMKSMRAVPDLMQRIAGKSIPLEKYVARKSKQFLAQGGRLACPGIELAYFLNALSMAPRYALFGIHLRAVSETLAKLHDCKDPSSYGETNTEGEYWDDYCMAHFLRAIILRFIAFPEKHTHLDPEKSPISKKEAADQALISLNNVYKHGTKITTNHMLVWFAHYEMGRVYDDLGDPTKAKAQYDIVMAGKKMEIDRRGESGKVSLQNMSVLRTNAARDKLIARQKGKAAV</sequence>